<organism evidence="3 4">
    <name type="scientific">Microbacterium telephonicum</name>
    <dbReference type="NCBI Taxonomy" id="1714841"/>
    <lineage>
        <taxon>Bacteria</taxon>
        <taxon>Bacillati</taxon>
        <taxon>Actinomycetota</taxon>
        <taxon>Actinomycetes</taxon>
        <taxon>Micrococcales</taxon>
        <taxon>Microbacteriaceae</taxon>
        <taxon>Microbacterium</taxon>
    </lineage>
</organism>
<dbReference type="SUPFAM" id="SSF69304">
    <property type="entry name" value="Tricorn protease N-terminal domain"/>
    <property type="match status" value="1"/>
</dbReference>
<evidence type="ECO:0000256" key="2">
    <source>
        <dbReference type="SAM" id="Phobius"/>
    </source>
</evidence>
<feature type="transmembrane region" description="Helical" evidence="2">
    <location>
        <begin position="33"/>
        <end position="55"/>
    </location>
</feature>
<comment type="caution">
    <text evidence="3">The sequence shown here is derived from an EMBL/GenBank/DDBJ whole genome shotgun (WGS) entry which is preliminary data.</text>
</comment>
<keyword evidence="2" id="KW-0812">Transmembrane</keyword>
<sequence>MSTETPSRRAAEPTRRAAGPTRRERTRRRRGRAFLGAFAVVVGVLAVIGLGGAAVTTALGPRVTSTSWDPQAAVSASGSRLIITTTESLQEVSPDQVTVEPAADFTVDTSGRSVGVRFALPMWDDTTYTVTIRDVEGLGGGPAATITETLATPALEAYILRRGDGEDTIFRTDLAGDAAQPVFTDTHIEDFRATGSHLVVSTVDADERSHLVVTRLDGSGRRELPLPGDGLVTNLQSADRGNLVGYTYTDETVGQAGARENELFTASLLDDQADAEPTAVVRDGGDSRVDDWRFVPGTDSILMMTFDGALTLVTPDAVPVALGLAIAIDGIGRGAAVAIVQRPNGDLVTVDLATAEERPIPPTDPALGLTQTVLSLPDGSGGSLRVLSRMADDGFTLLGTTVNVVGVDGSARDIFDVPTDAAFVHTCVSPSGRYAAVTIAPDIVDNPYDPYMLPLPERLQTHIVEIADGHEVVALSGFDLSWCQNAPRL</sequence>
<feature type="compositionally biased region" description="Basic and acidic residues" evidence="1">
    <location>
        <begin position="1"/>
        <end position="15"/>
    </location>
</feature>
<dbReference type="OrthoDB" id="5057864at2"/>
<keyword evidence="4" id="KW-1185">Reference proteome</keyword>
<evidence type="ECO:0000313" key="4">
    <source>
        <dbReference type="Proteomes" id="UP000273158"/>
    </source>
</evidence>
<dbReference type="AlphaFoldDB" id="A0A498CA35"/>
<dbReference type="Proteomes" id="UP000273158">
    <property type="component" value="Unassembled WGS sequence"/>
</dbReference>
<gene>
    <name evidence="3" type="ORF">C7474_0025</name>
</gene>
<proteinExistence type="predicted"/>
<dbReference type="EMBL" id="RCDB01000001">
    <property type="protein sequence ID" value="RLK52099.1"/>
    <property type="molecule type" value="Genomic_DNA"/>
</dbReference>
<keyword evidence="2" id="KW-0472">Membrane</keyword>
<evidence type="ECO:0000313" key="3">
    <source>
        <dbReference type="EMBL" id="RLK52099.1"/>
    </source>
</evidence>
<feature type="region of interest" description="Disordered" evidence="1">
    <location>
        <begin position="1"/>
        <end position="28"/>
    </location>
</feature>
<name>A0A498CA35_9MICO</name>
<dbReference type="RefSeq" id="WP_121056542.1">
    <property type="nucleotide sequence ID" value="NZ_RCDB01000001.1"/>
</dbReference>
<protein>
    <recommendedName>
        <fullName evidence="5">SbsA Ig-like domain-containing protein</fullName>
    </recommendedName>
</protein>
<evidence type="ECO:0008006" key="5">
    <source>
        <dbReference type="Google" id="ProtNLM"/>
    </source>
</evidence>
<accession>A0A498CA35</accession>
<reference evidence="3 4" key="1">
    <citation type="journal article" date="2015" name="Stand. Genomic Sci.">
        <title>Genomic Encyclopedia of Bacterial and Archaeal Type Strains, Phase III: the genomes of soil and plant-associated and newly described type strains.</title>
        <authorList>
            <person name="Whitman W.B."/>
            <person name="Woyke T."/>
            <person name="Klenk H.P."/>
            <person name="Zhou Y."/>
            <person name="Lilburn T.G."/>
            <person name="Beck B.J."/>
            <person name="De Vos P."/>
            <person name="Vandamme P."/>
            <person name="Eisen J.A."/>
            <person name="Garrity G."/>
            <person name="Hugenholtz P."/>
            <person name="Kyrpides N.C."/>
        </authorList>
    </citation>
    <scope>NUCLEOTIDE SEQUENCE [LARGE SCALE GENOMIC DNA]</scope>
    <source>
        <strain evidence="3 4">S2T63</strain>
    </source>
</reference>
<keyword evidence="2" id="KW-1133">Transmembrane helix</keyword>
<evidence type="ECO:0000256" key="1">
    <source>
        <dbReference type="SAM" id="MobiDB-lite"/>
    </source>
</evidence>